<evidence type="ECO:0000259" key="4">
    <source>
        <dbReference type="Pfam" id="PF13193"/>
    </source>
</evidence>
<sequence>MHLFTLLDMAAAGFPDRVGFGSRTDGLTYADLATKARKAATWIAGQKVERVVLIDENSPAVPVLLYGSALAGLPYAPLNYRLATDQLRSVLARTAPAVAVVDAPVVDRLGPVDGITFVTREEFLHQVDEAAEAADGPLDPEAAAIWLFTSGTTGEPKAAVLRHRHLASYVIGSVEFMGATDDQAALVSVPPYHVAGTSAVTSSVYAGRRVVYLPAFGPETWVDTVRDERISQAMVVPTMLGRVLDVLESTGERLPHLRNLAYGGGRMPVPVIERALRMLPHVEFVNAYGLTETSSTIAVLGHEDHKLALASEDPAVRARLGSVGRPLPTVEIEIRDPDGTPVPVDTAGEIWVRGEQVAGEYLGRKASTADGWFPTNDGGRLDRDGFLFLEGRLDDIIVRGAENLSPGEIEDTLLAHPSVADAGAVGVPDTEWGEAVAAVVVLNAGASATKEELQDWVRGHLRSSKTPEHVVFADSLPYNDMGKLLRRKLKEQLVTEAGA</sequence>
<keyword evidence="6" id="KW-1185">Reference proteome</keyword>
<protein>
    <submittedName>
        <fullName evidence="5">AMP-binding protein</fullName>
    </submittedName>
</protein>
<name>A0A9X1TIU8_STRM4</name>
<evidence type="ECO:0000313" key="5">
    <source>
        <dbReference type="EMBL" id="MCF1592330.1"/>
    </source>
</evidence>
<feature type="domain" description="AMP-dependent synthetase/ligase" evidence="3">
    <location>
        <begin position="9"/>
        <end position="362"/>
    </location>
</feature>
<dbReference type="AlphaFoldDB" id="A0A9X1TIU8"/>
<dbReference type="InterPro" id="IPR025110">
    <property type="entry name" value="AMP-bd_C"/>
</dbReference>
<dbReference type="Proteomes" id="UP001139384">
    <property type="component" value="Unassembled WGS sequence"/>
</dbReference>
<dbReference type="InterPro" id="IPR000873">
    <property type="entry name" value="AMP-dep_synth/lig_dom"/>
</dbReference>
<comment type="caution">
    <text evidence="5">The sequence shown here is derived from an EMBL/GenBank/DDBJ whole genome shotgun (WGS) entry which is preliminary data.</text>
</comment>
<dbReference type="GO" id="GO:0006631">
    <property type="term" value="P:fatty acid metabolic process"/>
    <property type="evidence" value="ECO:0007669"/>
    <property type="project" value="TreeGrafter"/>
</dbReference>
<dbReference type="InterPro" id="IPR042099">
    <property type="entry name" value="ANL_N_sf"/>
</dbReference>
<dbReference type="GO" id="GO:0031956">
    <property type="term" value="F:medium-chain fatty acid-CoA ligase activity"/>
    <property type="evidence" value="ECO:0007669"/>
    <property type="project" value="TreeGrafter"/>
</dbReference>
<comment type="similarity">
    <text evidence="1">Belongs to the ATP-dependent AMP-binding enzyme family.</text>
</comment>
<dbReference type="Gene3D" id="3.30.300.30">
    <property type="match status" value="1"/>
</dbReference>
<reference evidence="5" key="1">
    <citation type="submission" date="2022-01" db="EMBL/GenBank/DDBJ databases">
        <title>Draft Genome Sequences of Seven Type Strains of the Genus Streptomyces.</title>
        <authorList>
            <person name="Aziz S."/>
            <person name="Coretto E."/>
            <person name="Chronakova A."/>
            <person name="Sproer C."/>
            <person name="Huber K."/>
            <person name="Nouioui I."/>
            <person name="Gross H."/>
        </authorList>
    </citation>
    <scope>NUCLEOTIDE SEQUENCE</scope>
    <source>
        <strain evidence="5">DSM 103493</strain>
    </source>
</reference>
<evidence type="ECO:0000259" key="3">
    <source>
        <dbReference type="Pfam" id="PF00501"/>
    </source>
</evidence>
<keyword evidence="2" id="KW-0436">Ligase</keyword>
<dbReference type="Pfam" id="PF13193">
    <property type="entry name" value="AMP-binding_C"/>
    <property type="match status" value="1"/>
</dbReference>
<evidence type="ECO:0000313" key="6">
    <source>
        <dbReference type="Proteomes" id="UP001139384"/>
    </source>
</evidence>
<evidence type="ECO:0000256" key="1">
    <source>
        <dbReference type="ARBA" id="ARBA00006432"/>
    </source>
</evidence>
<dbReference type="Pfam" id="PF00501">
    <property type="entry name" value="AMP-binding"/>
    <property type="match status" value="1"/>
</dbReference>
<feature type="domain" description="AMP-binding enzyme C-terminal" evidence="4">
    <location>
        <begin position="408"/>
        <end position="483"/>
    </location>
</feature>
<evidence type="ECO:0000256" key="2">
    <source>
        <dbReference type="ARBA" id="ARBA00022598"/>
    </source>
</evidence>
<accession>A0A9X1TIU8</accession>
<dbReference type="RefSeq" id="WP_234760625.1">
    <property type="nucleotide sequence ID" value="NZ_JAKEIP010000004.1"/>
</dbReference>
<dbReference type="EMBL" id="JAKEIP010000004">
    <property type="protein sequence ID" value="MCF1592330.1"/>
    <property type="molecule type" value="Genomic_DNA"/>
</dbReference>
<dbReference type="SUPFAM" id="SSF56801">
    <property type="entry name" value="Acetyl-CoA synthetase-like"/>
    <property type="match status" value="1"/>
</dbReference>
<proteinExistence type="inferred from homology"/>
<dbReference type="InterPro" id="IPR045851">
    <property type="entry name" value="AMP-bd_C_sf"/>
</dbReference>
<organism evidence="5 6">
    <name type="scientific">Streptomyces muensis</name>
    <dbReference type="NCBI Taxonomy" id="1077944"/>
    <lineage>
        <taxon>Bacteria</taxon>
        <taxon>Bacillati</taxon>
        <taxon>Actinomycetota</taxon>
        <taxon>Actinomycetes</taxon>
        <taxon>Kitasatosporales</taxon>
        <taxon>Streptomycetaceae</taxon>
        <taxon>Streptomyces</taxon>
    </lineage>
</organism>
<dbReference type="Gene3D" id="3.40.50.12780">
    <property type="entry name" value="N-terminal domain of ligase-like"/>
    <property type="match status" value="1"/>
</dbReference>
<dbReference type="PANTHER" id="PTHR43201">
    <property type="entry name" value="ACYL-COA SYNTHETASE"/>
    <property type="match status" value="1"/>
</dbReference>
<dbReference type="PANTHER" id="PTHR43201:SF5">
    <property type="entry name" value="MEDIUM-CHAIN ACYL-COA LIGASE ACSF2, MITOCHONDRIAL"/>
    <property type="match status" value="1"/>
</dbReference>
<gene>
    <name evidence="5" type="ORF">L0P92_01915</name>
</gene>